<dbReference type="EMBL" id="QGGU01000007">
    <property type="protein sequence ID" value="PWK49878.1"/>
    <property type="molecule type" value="Genomic_DNA"/>
</dbReference>
<gene>
    <name evidence="1" type="ORF">C8D97_10739</name>
</gene>
<accession>A0A316FLW1</accession>
<keyword evidence="2" id="KW-1185">Reference proteome</keyword>
<proteinExistence type="predicted"/>
<sequence>MKKHRVSQLTFACVTVIAWVNDQLAVGLTLVLLKAPMQLQKNIKFSYFQQVISTIHTRFTGASL</sequence>
<evidence type="ECO:0000313" key="1">
    <source>
        <dbReference type="EMBL" id="PWK49878.1"/>
    </source>
</evidence>
<protein>
    <submittedName>
        <fullName evidence="1">Uncharacterized protein</fullName>
    </submittedName>
</protein>
<dbReference type="Proteomes" id="UP000245790">
    <property type="component" value="Unassembled WGS sequence"/>
</dbReference>
<organism evidence="1 2">
    <name type="scientific">Pleionea mediterranea</name>
    <dbReference type="NCBI Taxonomy" id="523701"/>
    <lineage>
        <taxon>Bacteria</taxon>
        <taxon>Pseudomonadati</taxon>
        <taxon>Pseudomonadota</taxon>
        <taxon>Gammaproteobacteria</taxon>
        <taxon>Oceanospirillales</taxon>
        <taxon>Pleioneaceae</taxon>
        <taxon>Pleionea</taxon>
    </lineage>
</organism>
<reference evidence="1 2" key="1">
    <citation type="submission" date="2018-05" db="EMBL/GenBank/DDBJ databases">
        <title>Genomic Encyclopedia of Type Strains, Phase IV (KMG-IV): sequencing the most valuable type-strain genomes for metagenomic binning, comparative biology and taxonomic classification.</title>
        <authorList>
            <person name="Goeker M."/>
        </authorList>
    </citation>
    <scope>NUCLEOTIDE SEQUENCE [LARGE SCALE GENOMIC DNA]</scope>
    <source>
        <strain evidence="1 2">DSM 25350</strain>
    </source>
</reference>
<name>A0A316FLW1_9GAMM</name>
<dbReference type="RefSeq" id="WP_109763668.1">
    <property type="nucleotide sequence ID" value="NZ_QGGU01000007.1"/>
</dbReference>
<dbReference type="AlphaFoldDB" id="A0A316FLW1"/>
<comment type="caution">
    <text evidence="1">The sequence shown here is derived from an EMBL/GenBank/DDBJ whole genome shotgun (WGS) entry which is preliminary data.</text>
</comment>
<evidence type="ECO:0000313" key="2">
    <source>
        <dbReference type="Proteomes" id="UP000245790"/>
    </source>
</evidence>